<keyword evidence="2" id="KW-1185">Reference proteome</keyword>
<proteinExistence type="predicted"/>
<dbReference type="EMBL" id="BDIP01002500">
    <property type="protein sequence ID" value="GIQ86384.1"/>
    <property type="molecule type" value="Genomic_DNA"/>
</dbReference>
<dbReference type="Proteomes" id="UP000265618">
    <property type="component" value="Unassembled WGS sequence"/>
</dbReference>
<comment type="caution">
    <text evidence="1">The sequence shown here is derived from an EMBL/GenBank/DDBJ whole genome shotgun (WGS) entry which is preliminary data.</text>
</comment>
<protein>
    <submittedName>
        <fullName evidence="1">Uncharacterized protein</fullName>
    </submittedName>
</protein>
<evidence type="ECO:0000313" key="2">
    <source>
        <dbReference type="Proteomes" id="UP000265618"/>
    </source>
</evidence>
<sequence>STCIQSSTVDGCSCSKGCKFDYASETCKGSCTSGFKCNQTGSHSCGCQFD</sequence>
<reference evidence="1 2" key="1">
    <citation type="journal article" date="2018" name="PLoS ONE">
        <title>The draft genome of Kipferlia bialata reveals reductive genome evolution in fornicate parasites.</title>
        <authorList>
            <person name="Tanifuji G."/>
            <person name="Takabayashi S."/>
            <person name="Kume K."/>
            <person name="Takagi M."/>
            <person name="Nakayama T."/>
            <person name="Kamikawa R."/>
            <person name="Inagaki Y."/>
            <person name="Hashimoto T."/>
        </authorList>
    </citation>
    <scope>NUCLEOTIDE SEQUENCE [LARGE SCALE GENOMIC DNA]</scope>
    <source>
        <strain evidence="1">NY0173</strain>
    </source>
</reference>
<dbReference type="AlphaFoldDB" id="A0A9K3GJP5"/>
<feature type="non-terminal residue" evidence="1">
    <location>
        <position position="1"/>
    </location>
</feature>
<evidence type="ECO:0000313" key="1">
    <source>
        <dbReference type="EMBL" id="GIQ86384.1"/>
    </source>
</evidence>
<name>A0A9K3GJP5_9EUKA</name>
<accession>A0A9K3GJP5</accession>
<gene>
    <name evidence="1" type="ORF">KIPB_008233</name>
</gene>
<organism evidence="1 2">
    <name type="scientific">Kipferlia bialata</name>
    <dbReference type="NCBI Taxonomy" id="797122"/>
    <lineage>
        <taxon>Eukaryota</taxon>
        <taxon>Metamonada</taxon>
        <taxon>Carpediemonas-like organisms</taxon>
        <taxon>Kipferlia</taxon>
    </lineage>
</organism>